<name>A0A388TGQ1_9BACT</name>
<gene>
    <name evidence="2" type="ORF">NO2_0482</name>
</gene>
<dbReference type="EMBL" id="BGZO01000008">
    <property type="protein sequence ID" value="GBR75850.1"/>
    <property type="molecule type" value="Genomic_DNA"/>
</dbReference>
<protein>
    <recommendedName>
        <fullName evidence="4">Carbohydrate-binding domain-containing protein</fullName>
    </recommendedName>
</protein>
<organism evidence="2 3">
    <name type="scientific">Candidatus Termititenax persephonae</name>
    <dbReference type="NCBI Taxonomy" id="2218525"/>
    <lineage>
        <taxon>Bacteria</taxon>
        <taxon>Bacillati</taxon>
        <taxon>Candidatus Margulisiibacteriota</taxon>
        <taxon>Candidatus Termititenacia</taxon>
        <taxon>Candidatus Termititenacales</taxon>
        <taxon>Candidatus Termititenacaceae</taxon>
        <taxon>Candidatus Termititenax</taxon>
    </lineage>
</organism>
<feature type="region of interest" description="Disordered" evidence="1">
    <location>
        <begin position="28"/>
        <end position="52"/>
    </location>
</feature>
<evidence type="ECO:0008006" key="4">
    <source>
        <dbReference type="Google" id="ProtNLM"/>
    </source>
</evidence>
<proteinExistence type="predicted"/>
<keyword evidence="3" id="KW-1185">Reference proteome</keyword>
<comment type="caution">
    <text evidence="2">The sequence shown here is derived from an EMBL/GenBank/DDBJ whole genome shotgun (WGS) entry which is preliminary data.</text>
</comment>
<dbReference type="Proteomes" id="UP000275925">
    <property type="component" value="Unassembled WGS sequence"/>
</dbReference>
<reference evidence="2 3" key="1">
    <citation type="journal article" date="2019" name="ISME J.">
        <title>Genome analyses of uncultured TG2/ZB3 bacteria in 'Margulisbacteria' specifically attached to ectosymbiotic spirochetes of protists in the termite gut.</title>
        <authorList>
            <person name="Utami Y.D."/>
            <person name="Kuwahara H."/>
            <person name="Igai K."/>
            <person name="Murakami T."/>
            <person name="Sugaya K."/>
            <person name="Morikawa T."/>
            <person name="Nagura Y."/>
            <person name="Yuki M."/>
            <person name="Deevong P."/>
            <person name="Inoue T."/>
            <person name="Kihara K."/>
            <person name="Lo N."/>
            <person name="Yamada A."/>
            <person name="Ohkuma M."/>
            <person name="Hongoh Y."/>
        </authorList>
    </citation>
    <scope>NUCLEOTIDE SEQUENCE [LARGE SCALE GENOMIC DNA]</scope>
    <source>
        <strain evidence="2">NkOx7-02</strain>
    </source>
</reference>
<accession>A0A388TGQ1</accession>
<dbReference type="AlphaFoldDB" id="A0A388TGQ1"/>
<evidence type="ECO:0000313" key="3">
    <source>
        <dbReference type="Proteomes" id="UP000275925"/>
    </source>
</evidence>
<sequence>MKINWQRTLVFLTILTLGLTLAGCGKIASSGGSGRSSRDESGGGGGRSTTTVETPADLINAITNGIDDITIKTGVEIEITENIIIADNKKLIVADGATLNVSNNVAVGLDGTIIVEPGAVLIDYGAYERAADVPLGPWQKNDTASIVFKTGAQGYRYLSPNLIPFVGDDNHATIELKEGGELILKRFEYELHGDAEIHKTFELKRSETAIVESGSELILNSSAIIALNGSIVVKSGATLTDTSEKLWSGDGNGYIVFEAGSAASNGSATIGAGKVLDIQSGTVTLYNPSKTGTNHKIYEIDGTVIFKANAKDPTWQGVSSLIVGNTDATIVIDPTSLDNPFDTNTSDENVEAGTYNWSGSNWVKE</sequence>
<dbReference type="PROSITE" id="PS51257">
    <property type="entry name" value="PROKAR_LIPOPROTEIN"/>
    <property type="match status" value="1"/>
</dbReference>
<evidence type="ECO:0000313" key="2">
    <source>
        <dbReference type="EMBL" id="GBR75850.1"/>
    </source>
</evidence>
<evidence type="ECO:0000256" key="1">
    <source>
        <dbReference type="SAM" id="MobiDB-lite"/>
    </source>
</evidence>